<dbReference type="SUPFAM" id="SSF51182">
    <property type="entry name" value="RmlC-like cupins"/>
    <property type="match status" value="1"/>
</dbReference>
<dbReference type="InterPro" id="IPR014710">
    <property type="entry name" value="RmlC-like_jellyroll"/>
</dbReference>
<keyword evidence="1" id="KW-0472">Membrane</keyword>
<evidence type="ECO:0000313" key="6">
    <source>
        <dbReference type="Proteomes" id="UP000424673"/>
    </source>
</evidence>
<organism evidence="3 5">
    <name type="scientific">Methylocystis rosea</name>
    <dbReference type="NCBI Taxonomy" id="173366"/>
    <lineage>
        <taxon>Bacteria</taxon>
        <taxon>Pseudomonadati</taxon>
        <taxon>Pseudomonadota</taxon>
        <taxon>Alphaproteobacteria</taxon>
        <taxon>Hyphomicrobiales</taxon>
        <taxon>Methylocystaceae</taxon>
        <taxon>Methylocystis</taxon>
    </lineage>
</organism>
<geneLocation type="plasmid" evidence="3">
    <name>pGW6_2</name>
</geneLocation>
<evidence type="ECO:0000256" key="1">
    <source>
        <dbReference type="SAM" id="Phobius"/>
    </source>
</evidence>
<dbReference type="InterPro" id="IPR013096">
    <property type="entry name" value="Cupin_2"/>
</dbReference>
<keyword evidence="6" id="KW-1185">Reference proteome</keyword>
<reference evidence="4 6" key="2">
    <citation type="journal article" date="2021" name="AMB Express">
        <title>Isolation and characterisation of Methylocystis spp. for poly-3-hydroxybutyrate production using waste methane feedstocks.</title>
        <authorList>
            <person name="Rumah B.L."/>
            <person name="Stead C.E."/>
            <person name="Claxton Stevens B.H."/>
            <person name="Minton N.P."/>
            <person name="Grosse-Honebrink A."/>
            <person name="Zhang Y."/>
        </authorList>
    </citation>
    <scope>NUCLEOTIDE SEQUENCE [LARGE SCALE GENOMIC DNA]</scope>
    <source>
        <strain evidence="4 6">BRCS1</strain>
        <plasmid evidence="4 6">unnamed2</plasmid>
    </source>
</reference>
<name>A0A3G8MD54_9HYPH</name>
<geneLocation type="plasmid" evidence="5">
    <name>pgw6_2</name>
</geneLocation>
<dbReference type="EMBL" id="CP034088">
    <property type="protein sequence ID" value="AZG79110.1"/>
    <property type="molecule type" value="Genomic_DNA"/>
</dbReference>
<dbReference type="Pfam" id="PF07883">
    <property type="entry name" value="Cupin_2"/>
    <property type="match status" value="1"/>
</dbReference>
<dbReference type="AlphaFoldDB" id="A0A3G8MD54"/>
<accession>A0A3G8MD54</accession>
<reference evidence="3 5" key="1">
    <citation type="submission" date="2018-11" db="EMBL/GenBank/DDBJ databases">
        <title>Genome squencing of methanotrophic bacteria isolated from alkaline groundwater in Korea.</title>
        <authorList>
            <person name="Nguyen L.N."/>
        </authorList>
    </citation>
    <scope>NUCLEOTIDE SEQUENCE [LARGE SCALE GENOMIC DNA]</scope>
    <source>
        <strain evidence="3 5">GW6</strain>
        <plasmid evidence="3">pGW6_2</plasmid>
        <plasmid evidence="5">pgw6_2</plasmid>
    </source>
</reference>
<keyword evidence="3" id="KW-0614">Plasmid</keyword>
<proteinExistence type="predicted"/>
<dbReference type="Proteomes" id="UP000424673">
    <property type="component" value="Plasmid unnamed2"/>
</dbReference>
<evidence type="ECO:0000313" key="4">
    <source>
        <dbReference type="EMBL" id="QGM95865.1"/>
    </source>
</evidence>
<evidence type="ECO:0000313" key="3">
    <source>
        <dbReference type="EMBL" id="AZG79110.1"/>
    </source>
</evidence>
<feature type="transmembrane region" description="Helical" evidence="1">
    <location>
        <begin position="47"/>
        <end position="66"/>
    </location>
</feature>
<feature type="domain" description="Cupin type-2" evidence="2">
    <location>
        <begin position="104"/>
        <end position="169"/>
    </location>
</feature>
<dbReference type="Proteomes" id="UP000273982">
    <property type="component" value="Plasmid pGW6_2"/>
</dbReference>
<geneLocation type="plasmid" evidence="4 6">
    <name>unnamed2</name>
</geneLocation>
<dbReference type="InterPro" id="IPR011051">
    <property type="entry name" value="RmlC_Cupin_sf"/>
</dbReference>
<sequence>MMRRCPPVAVSSHAPAADLATTNVKLPKTETEESFARRLWRAHLEASMLNFVVAFAILFLAASASAKADEVEIKGFHQKIKAELSDLGQLAELNGKYRIRVTQTTIDPGGYMHAHLHLGPGLRCVLSGEMTYTLGGTPTIYRAGDCFAETGSVAHESSNTGAAPVELLTFELLPASAPEGKGSAIPVPAK</sequence>
<protein>
    <submittedName>
        <fullName evidence="3">Cupin domain-containing protein</fullName>
    </submittedName>
</protein>
<keyword evidence="1" id="KW-0812">Transmembrane</keyword>
<dbReference type="EMBL" id="CP044330">
    <property type="protein sequence ID" value="QGM95865.1"/>
    <property type="molecule type" value="Genomic_DNA"/>
</dbReference>
<evidence type="ECO:0000313" key="5">
    <source>
        <dbReference type="Proteomes" id="UP000273982"/>
    </source>
</evidence>
<evidence type="ECO:0000259" key="2">
    <source>
        <dbReference type="Pfam" id="PF07883"/>
    </source>
</evidence>
<gene>
    <name evidence="3" type="ORF">EHO51_20190</name>
    <name evidence="4" type="ORF">F7D13_17335</name>
</gene>
<dbReference type="Gene3D" id="2.60.120.10">
    <property type="entry name" value="Jelly Rolls"/>
    <property type="match status" value="1"/>
</dbReference>
<keyword evidence="1" id="KW-1133">Transmembrane helix</keyword>
<dbReference type="KEGG" id="mros:EHO51_20190"/>